<feature type="domain" description="Small ribosomal subunit protein mS35 mitochondrial conserved" evidence="2">
    <location>
        <begin position="191"/>
        <end position="312"/>
    </location>
</feature>
<dbReference type="GO" id="GO:0005763">
    <property type="term" value="C:mitochondrial small ribosomal subunit"/>
    <property type="evidence" value="ECO:0007669"/>
    <property type="project" value="TreeGrafter"/>
</dbReference>
<feature type="region of interest" description="Disordered" evidence="1">
    <location>
        <begin position="362"/>
        <end position="382"/>
    </location>
</feature>
<organism evidence="3 5">
    <name type="scientific">Aspergillus carbonarius (strain ITEM 5010)</name>
    <dbReference type="NCBI Taxonomy" id="602072"/>
    <lineage>
        <taxon>Eukaryota</taxon>
        <taxon>Fungi</taxon>
        <taxon>Dikarya</taxon>
        <taxon>Ascomycota</taxon>
        <taxon>Pezizomycotina</taxon>
        <taxon>Eurotiomycetes</taxon>
        <taxon>Eurotiomycetidae</taxon>
        <taxon>Eurotiales</taxon>
        <taxon>Aspergillaceae</taxon>
        <taxon>Aspergillus</taxon>
        <taxon>Aspergillus subgen. Circumdati</taxon>
    </lineage>
</organism>
<dbReference type="InterPro" id="IPR039848">
    <property type="entry name" value="Ribosomal_mS35_mt"/>
</dbReference>
<dbReference type="OrthoDB" id="283424at2759"/>
<dbReference type="PANTHER" id="PTHR13490:SF0">
    <property type="entry name" value="SMALL RIBOSOMAL SUBUNIT PROTEIN MS35"/>
    <property type="match status" value="1"/>
</dbReference>
<gene>
    <name evidence="3" type="ORF">ASPCADRAFT_396875</name>
    <name evidence="4" type="ORF">ASPCADRAFT_49974</name>
</gene>
<dbReference type="InterPro" id="IPR019349">
    <property type="entry name" value="Ribosomal_mS35_mit"/>
</dbReference>
<feature type="region of interest" description="Disordered" evidence="1">
    <location>
        <begin position="314"/>
        <end position="340"/>
    </location>
</feature>
<dbReference type="VEuPathDB" id="FungiDB:ASPCADRAFT_49974"/>
<dbReference type="EMBL" id="KV907500">
    <property type="protein sequence ID" value="OOF95155.1"/>
    <property type="molecule type" value="Genomic_DNA"/>
</dbReference>
<protein>
    <recommendedName>
        <fullName evidence="2">Small ribosomal subunit protein mS35 mitochondrial conserved domain-containing protein</fullName>
    </recommendedName>
</protein>
<evidence type="ECO:0000313" key="3">
    <source>
        <dbReference type="EMBL" id="OOF95089.1"/>
    </source>
</evidence>
<accession>A0A1R3RKV3</accession>
<feature type="compositionally biased region" description="Basic and acidic residues" evidence="1">
    <location>
        <begin position="316"/>
        <end position="334"/>
    </location>
</feature>
<dbReference type="VEuPathDB" id="FungiDB:ASPCADRAFT_396875"/>
<dbReference type="EMBL" id="KV907500">
    <property type="protein sequence ID" value="OOF95089.1"/>
    <property type="molecule type" value="Genomic_DNA"/>
</dbReference>
<evidence type="ECO:0000313" key="5">
    <source>
        <dbReference type="Proteomes" id="UP000188318"/>
    </source>
</evidence>
<feature type="region of interest" description="Disordered" evidence="1">
    <location>
        <begin position="25"/>
        <end position="60"/>
    </location>
</feature>
<sequence>MAFLARSLGRSASFLARRGPLITPVRQFSATPRSFMPEDPPVPDPPKEPRPEDLPPVAEYSPDLLSTEERARYDMLSPEERQEFDEENRLLIAEYNDPAKRAAMFSELDHQAMDLDRKLPLQFSKQRLKSPGLWAEDETDEFCLVEDGDEEFNDDEMTSMAYAQLEEHRDIREYTRIAAWDMPSLIQLAQPFTLPHESHILRFRYTTYMGEQHPAEPKVVVELSSKDLTPKYLTEAQRQTFLKLVGVRYNPQTDIVRMSCEKFSLRAQNKRYLGDTIKALIKEAKEGDPFTDIPLDVRHHKPKITHRFPKSWAMTPERKKQLEARRAERQREQQEQVDGNKVVLQAARTLPSLNPVLKAKATEEREKVAVKVGAKAQRRKVR</sequence>
<reference evidence="3" key="1">
    <citation type="submission" date="2016-12" db="EMBL/GenBank/DDBJ databases">
        <authorList>
            <consortium name="DOE Joint Genome Institute"/>
            <person name="Riley R."/>
            <person name="Kuo A."/>
            <person name="Sun H."/>
            <person name="Pangilinan J."/>
            <person name="Culley D."/>
            <person name="Salamov A."/>
            <person name="Magnuson J."/>
            <person name="Bruno K."/>
            <person name="Henrissat B."/>
            <person name="Berka R."/>
            <person name="Tsang A."/>
            <person name="Barry K."/>
            <person name="lapidus A."/>
            <person name="Martin J."/>
            <person name="Lindquist E."/>
            <person name="Wang Z."/>
            <person name="Baker S."/>
            <person name="Grigoriev I."/>
            <person name="Nordberg H.P."/>
            <person name="Cantor M.N."/>
            <person name="Hua S.X."/>
        </authorList>
    </citation>
    <scope>NUCLEOTIDE SEQUENCE [LARGE SCALE GENOMIC DNA]</scope>
    <source>
        <strain evidence="3">ITEM 5010</strain>
    </source>
</reference>
<dbReference type="Proteomes" id="UP000188318">
    <property type="component" value="Unassembled WGS sequence"/>
</dbReference>
<keyword evidence="5" id="KW-1185">Reference proteome</keyword>
<evidence type="ECO:0000313" key="4">
    <source>
        <dbReference type="EMBL" id="OOF95155.1"/>
    </source>
</evidence>
<dbReference type="GO" id="GO:0003735">
    <property type="term" value="F:structural constituent of ribosome"/>
    <property type="evidence" value="ECO:0007669"/>
    <property type="project" value="InterPro"/>
</dbReference>
<evidence type="ECO:0000256" key="1">
    <source>
        <dbReference type="SAM" id="MobiDB-lite"/>
    </source>
</evidence>
<dbReference type="GO" id="GO:0032543">
    <property type="term" value="P:mitochondrial translation"/>
    <property type="evidence" value="ECO:0007669"/>
    <property type="project" value="InterPro"/>
</dbReference>
<dbReference type="AlphaFoldDB" id="A0A1R3RKV3"/>
<evidence type="ECO:0000259" key="2">
    <source>
        <dbReference type="Pfam" id="PF10213"/>
    </source>
</evidence>
<dbReference type="PANTHER" id="PTHR13490">
    <property type="entry name" value="MITOCHONDRIAL 28S RIBOSOMAL PROTEIN S28"/>
    <property type="match status" value="1"/>
</dbReference>
<dbReference type="STRING" id="602072.A0A1R3RKV3"/>
<proteinExistence type="predicted"/>
<dbReference type="OMA" id="DTDIVRM"/>
<reference evidence="5" key="2">
    <citation type="journal article" date="2017" name="Genome Biol.">
        <title>Comparative genomics reveals high biological diversity and specific adaptations in the industrially and medically important fungal genus Aspergillus.</title>
        <authorList>
            <person name="de Vries R.P."/>
            <person name="Riley R."/>
            <person name="Wiebenga A."/>
            <person name="Aguilar-Osorio G."/>
            <person name="Amillis S."/>
            <person name="Uchima C.A."/>
            <person name="Anderluh G."/>
            <person name="Asadollahi M."/>
            <person name="Askin M."/>
            <person name="Barry K."/>
            <person name="Battaglia E."/>
            <person name="Bayram O."/>
            <person name="Benocci T."/>
            <person name="Braus-Stromeyer S.A."/>
            <person name="Caldana C."/>
            <person name="Canovas D."/>
            <person name="Cerqueira G.C."/>
            <person name="Chen F."/>
            <person name="Chen W."/>
            <person name="Choi C."/>
            <person name="Clum A."/>
            <person name="Dos Santos R.A."/>
            <person name="Damasio A.R."/>
            <person name="Diallinas G."/>
            <person name="Emri T."/>
            <person name="Fekete E."/>
            <person name="Flipphi M."/>
            <person name="Freyberg S."/>
            <person name="Gallo A."/>
            <person name="Gournas C."/>
            <person name="Habgood R."/>
            <person name="Hainaut M."/>
            <person name="Harispe M.L."/>
            <person name="Henrissat B."/>
            <person name="Hilden K.S."/>
            <person name="Hope R."/>
            <person name="Hossain A."/>
            <person name="Karabika E."/>
            <person name="Karaffa L."/>
            <person name="Karanyi Z."/>
            <person name="Krasevec N."/>
            <person name="Kuo A."/>
            <person name="Kusch H."/>
            <person name="LaButti K."/>
            <person name="Lagendijk E.L."/>
            <person name="Lapidus A."/>
            <person name="Levasseur A."/>
            <person name="Lindquist E."/>
            <person name="Lipzen A."/>
            <person name="Logrieco A.F."/>
            <person name="MacCabe A."/>
            <person name="Maekelae M.R."/>
            <person name="Malavazi I."/>
            <person name="Melin P."/>
            <person name="Meyer V."/>
            <person name="Mielnichuk N."/>
            <person name="Miskei M."/>
            <person name="Molnar A.P."/>
            <person name="Mule G."/>
            <person name="Ngan C.Y."/>
            <person name="Orejas M."/>
            <person name="Orosz E."/>
            <person name="Ouedraogo J.P."/>
            <person name="Overkamp K.M."/>
            <person name="Park H.-S."/>
            <person name="Perrone G."/>
            <person name="Piumi F."/>
            <person name="Punt P.J."/>
            <person name="Ram A.F."/>
            <person name="Ramon A."/>
            <person name="Rauscher S."/>
            <person name="Record E."/>
            <person name="Riano-Pachon D.M."/>
            <person name="Robert V."/>
            <person name="Roehrig J."/>
            <person name="Ruller R."/>
            <person name="Salamov A."/>
            <person name="Salih N.S."/>
            <person name="Samson R.A."/>
            <person name="Sandor E."/>
            <person name="Sanguinetti M."/>
            <person name="Schuetze T."/>
            <person name="Sepcic K."/>
            <person name="Shelest E."/>
            <person name="Sherlock G."/>
            <person name="Sophianopoulou V."/>
            <person name="Squina F.M."/>
            <person name="Sun H."/>
            <person name="Susca A."/>
            <person name="Todd R.B."/>
            <person name="Tsang A."/>
            <person name="Unkles S.E."/>
            <person name="van de Wiele N."/>
            <person name="van Rossen-Uffink D."/>
            <person name="Oliveira J.V."/>
            <person name="Vesth T.C."/>
            <person name="Visser J."/>
            <person name="Yu J.-H."/>
            <person name="Zhou M."/>
            <person name="Andersen M.R."/>
            <person name="Archer D.B."/>
            <person name="Baker S.E."/>
            <person name="Benoit I."/>
            <person name="Brakhage A.A."/>
            <person name="Braus G.H."/>
            <person name="Fischer R."/>
            <person name="Frisvad J.C."/>
            <person name="Goldman G.H."/>
            <person name="Houbraken J."/>
            <person name="Oakley B."/>
            <person name="Pocsi I."/>
            <person name="Scazzocchio C."/>
            <person name="Seiboth B."/>
            <person name="vanKuyk P.A."/>
            <person name="Wortman J."/>
            <person name="Dyer P.S."/>
            <person name="Grigoriev I.V."/>
        </authorList>
    </citation>
    <scope>NUCLEOTIDE SEQUENCE [LARGE SCALE GENOMIC DNA]</scope>
    <source>
        <strain evidence="5">ITEM 5010</strain>
    </source>
</reference>
<name>A0A1R3RKV3_ASPC5</name>
<dbReference type="Pfam" id="PF10213">
    <property type="entry name" value="MRP-S28"/>
    <property type="match status" value="1"/>
</dbReference>